<reference evidence="3 4" key="1">
    <citation type="journal article" date="2013" name="Genome Announc.">
        <title>Genome Sequence of the Obligate Gammaproteobacterial Methanotroph Methylomicrobium album Strain BG8.</title>
        <authorList>
            <person name="Kits K.D."/>
            <person name="Kalyuzhnaya M.G."/>
            <person name="Klotz M.G."/>
            <person name="Jetten M.S."/>
            <person name="Op den Camp H.J."/>
            <person name="Vuilleumier S."/>
            <person name="Bringel F."/>
            <person name="Dispirito A.A."/>
            <person name="Murrell J.C."/>
            <person name="Bruce D."/>
            <person name="Cheng J.F."/>
            <person name="Copeland A."/>
            <person name="Goodwin L."/>
            <person name="Hauser L."/>
            <person name="Lajus A."/>
            <person name="Land M.L."/>
            <person name="Lapidus A."/>
            <person name="Lucas S."/>
            <person name="Medigue C."/>
            <person name="Pitluck S."/>
            <person name="Woyke T."/>
            <person name="Zeytun A."/>
            <person name="Stein L.Y."/>
        </authorList>
    </citation>
    <scope>NUCLEOTIDE SEQUENCE [LARGE SCALE GENOMIC DNA]</scope>
    <source>
        <strain evidence="3 4">BG8</strain>
    </source>
</reference>
<feature type="region of interest" description="Disordered" evidence="1">
    <location>
        <begin position="126"/>
        <end position="203"/>
    </location>
</feature>
<name>H8GMF4_METAL</name>
<keyword evidence="2" id="KW-1133">Transmembrane helix</keyword>
<dbReference type="Proteomes" id="UP000005090">
    <property type="component" value="Chromosome"/>
</dbReference>
<dbReference type="EMBL" id="CM001475">
    <property type="protein sequence ID" value="EIC30678.1"/>
    <property type="molecule type" value="Genomic_DNA"/>
</dbReference>
<sequence>MAVLDSIAIEIQATVAGVLILLIITLLEIIDLRRARRQHRKSLHAIAHNAEPARNKRLISPFSLILQFIFGFSAFALFVFWMRYLIDREMPVLAGVAGVSAFIAAIMPFVVWSVVWKTRKETAAAIKQAEQHSQEPALRQKAPEEAAPPAPAPAVKETVSVADEPPIHEPAPILPPEPPAEPEPAANTETKPSPYPKPDPTHVFPQDSMLRRHFMTHLAATVKSYEPVRPTDSMLRRHYDATVAALASAISSQPEKTPAPETAKSSSKESQQTKTPEDSMLKRHFITTLQSKIESHLSLPPRPTDSMLRRHYETMRESLVAAELKKYLEG</sequence>
<feature type="compositionally biased region" description="Pro residues" evidence="1">
    <location>
        <begin position="168"/>
        <end position="182"/>
    </location>
</feature>
<feature type="region of interest" description="Disordered" evidence="1">
    <location>
        <begin position="249"/>
        <end position="280"/>
    </location>
</feature>
<accession>H8GMF4</accession>
<keyword evidence="2" id="KW-0472">Membrane</keyword>
<feature type="compositionally biased region" description="Low complexity" evidence="1">
    <location>
        <begin position="261"/>
        <end position="274"/>
    </location>
</feature>
<feature type="transmembrane region" description="Helical" evidence="2">
    <location>
        <begin position="92"/>
        <end position="115"/>
    </location>
</feature>
<organism evidence="3 4">
    <name type="scientific">Methylomicrobium album BG8</name>
    <dbReference type="NCBI Taxonomy" id="686340"/>
    <lineage>
        <taxon>Bacteria</taxon>
        <taxon>Pseudomonadati</taxon>
        <taxon>Pseudomonadota</taxon>
        <taxon>Gammaproteobacteria</taxon>
        <taxon>Methylococcales</taxon>
        <taxon>Methylococcaceae</taxon>
        <taxon>Methylomicrobium</taxon>
    </lineage>
</organism>
<protein>
    <submittedName>
        <fullName evidence="3">Uncharacterized protein</fullName>
    </submittedName>
</protein>
<feature type="transmembrane region" description="Helical" evidence="2">
    <location>
        <begin position="6"/>
        <end position="30"/>
    </location>
</feature>
<keyword evidence="4" id="KW-1185">Reference proteome</keyword>
<evidence type="ECO:0000313" key="3">
    <source>
        <dbReference type="EMBL" id="EIC30678.1"/>
    </source>
</evidence>
<gene>
    <name evidence="3" type="ORF">Metal_2998</name>
</gene>
<evidence type="ECO:0000256" key="2">
    <source>
        <dbReference type="SAM" id="Phobius"/>
    </source>
</evidence>
<evidence type="ECO:0000256" key="1">
    <source>
        <dbReference type="SAM" id="MobiDB-lite"/>
    </source>
</evidence>
<evidence type="ECO:0000313" key="4">
    <source>
        <dbReference type="Proteomes" id="UP000005090"/>
    </source>
</evidence>
<dbReference type="eggNOG" id="ENOG5031Q2Y">
    <property type="taxonomic scope" value="Bacteria"/>
</dbReference>
<dbReference type="AlphaFoldDB" id="H8GMF4"/>
<dbReference type="HOGENOM" id="CLU_841467_0_0_6"/>
<keyword evidence="2" id="KW-0812">Transmembrane</keyword>
<proteinExistence type="predicted"/>
<feature type="transmembrane region" description="Helical" evidence="2">
    <location>
        <begin position="64"/>
        <end position="86"/>
    </location>
</feature>
<dbReference type="RefSeq" id="WP_005373419.1">
    <property type="nucleotide sequence ID" value="NZ_CM001475.1"/>
</dbReference>